<organism evidence="37 38">
    <name type="scientific">Ovis aries</name>
    <name type="common">Sheep</name>
    <dbReference type="NCBI Taxonomy" id="9940"/>
    <lineage>
        <taxon>Eukaryota</taxon>
        <taxon>Metazoa</taxon>
        <taxon>Chordata</taxon>
        <taxon>Craniata</taxon>
        <taxon>Vertebrata</taxon>
        <taxon>Euteleostomi</taxon>
        <taxon>Mammalia</taxon>
        <taxon>Eutheria</taxon>
        <taxon>Laurasiatheria</taxon>
        <taxon>Artiodactyla</taxon>
        <taxon>Ruminantia</taxon>
        <taxon>Pecora</taxon>
        <taxon>Bovidae</taxon>
        <taxon>Caprinae</taxon>
        <taxon>Ovis</taxon>
    </lineage>
</organism>
<dbReference type="Gene3D" id="3.40.190.80">
    <property type="match status" value="1"/>
</dbReference>
<evidence type="ECO:0000256" key="23">
    <source>
        <dbReference type="ARBA" id="ARBA00049888"/>
    </source>
</evidence>
<dbReference type="GO" id="GO:0007165">
    <property type="term" value="P:signal transduction"/>
    <property type="evidence" value="ECO:0007669"/>
    <property type="project" value="TreeGrafter"/>
</dbReference>
<evidence type="ECO:0000256" key="16">
    <source>
        <dbReference type="ARBA" id="ARBA00041882"/>
    </source>
</evidence>
<dbReference type="EMBL" id="JAEMGP010000009">
    <property type="protein sequence ID" value="KAG5205120.1"/>
    <property type="molecule type" value="Genomic_DNA"/>
</dbReference>
<evidence type="ECO:0000256" key="17">
    <source>
        <dbReference type="ARBA" id="ARBA00042948"/>
    </source>
</evidence>
<gene>
    <name evidence="37" type="ORF">JEQ12_019565</name>
</gene>
<dbReference type="UniPathway" id="UPA00823">
    <property type="reaction ID" value="UER00788"/>
</dbReference>
<evidence type="ECO:0000256" key="3">
    <source>
        <dbReference type="ARBA" id="ARBA00005152"/>
    </source>
</evidence>
<comment type="similarity">
    <text evidence="4">Belongs to the inositol monophosphatase superfamily.</text>
</comment>
<dbReference type="InterPro" id="IPR033942">
    <property type="entry name" value="IMPase"/>
</dbReference>
<dbReference type="FunFam" id="3.30.540.10:FF:000004">
    <property type="entry name" value="Inositol-1-monophosphatase"/>
    <property type="match status" value="1"/>
</dbReference>
<keyword evidence="11" id="KW-0378">Hydrolase</keyword>
<evidence type="ECO:0000256" key="8">
    <source>
        <dbReference type="ARBA" id="ARBA00022671"/>
    </source>
</evidence>
<comment type="pathway">
    <text evidence="3">Polyol metabolism; myo-inositol biosynthesis; myo-inositol from D-glucose 6-phosphate: step 2/2.</text>
</comment>
<feature type="binding site" evidence="33">
    <location>
        <position position="390"/>
    </location>
    <ligand>
        <name>Mg(2+)</name>
        <dbReference type="ChEBI" id="CHEBI:18420"/>
        <label>1</label>
        <note>catalytic</note>
    </ligand>
</feature>
<dbReference type="SMART" id="SM00154">
    <property type="entry name" value="ZnF_AN1"/>
    <property type="match status" value="2"/>
</dbReference>
<sequence length="597" mass="65504">MAELDVGRHCQVERCRRLDFLPFVCDGCSGVFCLEHRSRESHSCPEVTVINERPESDPRASHPCSFRGCAERGLVPLMCPYCEKNFCLRHRHQSDHECEKLEIPKPRMAATQKLVKDIIDSKTGETSKRRKGAKNSETAAKVALMKLKMHAAGDKSLPQTERVYFQVFLPKGGKEKRRAMFFCRGWSIGRATDCAASLASLKNDNNRPTAKTEEAVVVRSTYRDKQPNSSYLLVQLGDDRILQVANVTKTLSDVTNFTINLVMGGDGETNLTVQLWDSEGIYLTFSMGLVFLKAMNLDVLLLGVSVPALGLSFGYFFAKISMLPLPVCKTVAIEGGVLNSFLALAIIQLSFSQSDADLASVAPFTVAMCSACEMLLILLFYKAKKSFIGEESVAAGEKSILTDNPTWIIDPIDGTTNFVHGFPFVAVSIGFVVNKKMEFGIVYSCLEDKMYTGRKGKGAFCNGQKLQVSRQEDVTKSLLVTELGSSRTPETVRIILSNMERLLCLPIHGIRGVGTAALNMCLVAAGAADAYYEMGIHCWDVAGAGIIVTEAGGVLLDVTGGPFDLMSRRVIASSSKTLAERIAREIQIIPLQRDDED</sequence>
<dbReference type="Gene3D" id="4.10.1110.10">
    <property type="entry name" value="AN1-like Zinc finger"/>
    <property type="match status" value="2"/>
</dbReference>
<dbReference type="PANTHER" id="PTHR20854">
    <property type="entry name" value="INOSITOL MONOPHOSPHATASE"/>
    <property type="match status" value="1"/>
</dbReference>
<dbReference type="InterPro" id="IPR038770">
    <property type="entry name" value="Na+/solute_symporter_sf"/>
</dbReference>
<dbReference type="Pfam" id="PF25327">
    <property type="entry name" value="UBL_ZFAND1"/>
    <property type="match status" value="1"/>
</dbReference>
<dbReference type="InterPro" id="IPR020583">
    <property type="entry name" value="Inositol_monoP_metal-BS"/>
</dbReference>
<dbReference type="Pfam" id="PF00459">
    <property type="entry name" value="Inositol_P"/>
    <property type="match status" value="1"/>
</dbReference>
<evidence type="ECO:0000313" key="37">
    <source>
        <dbReference type="EMBL" id="KAG5205120.1"/>
    </source>
</evidence>
<comment type="catalytic activity">
    <reaction evidence="32">
        <text>1D-myo-inositol 6-phosphate + H2O = myo-inositol + phosphate</text>
        <dbReference type="Rhea" id="RHEA:44160"/>
        <dbReference type="ChEBI" id="CHEBI:15377"/>
        <dbReference type="ChEBI" id="CHEBI:17268"/>
        <dbReference type="ChEBI" id="CHEBI:43474"/>
        <dbReference type="ChEBI" id="CHEBI:64841"/>
        <dbReference type="EC" id="3.1.3.25"/>
    </reaction>
    <physiologicalReaction direction="left-to-right" evidence="32">
        <dbReference type="Rhea" id="RHEA:44161"/>
    </physiologicalReaction>
</comment>
<dbReference type="PRINTS" id="PR00377">
    <property type="entry name" value="IMPHPHTASES"/>
</dbReference>
<dbReference type="AlphaFoldDB" id="A0A836ACT4"/>
<keyword evidence="7" id="KW-0963">Cytoplasm</keyword>
<dbReference type="PANTHER" id="PTHR20854:SF26">
    <property type="entry name" value="INOSITOL MONOPHOSPHATASE 1"/>
    <property type="match status" value="1"/>
</dbReference>
<dbReference type="InterPro" id="IPR035896">
    <property type="entry name" value="AN1-like_Znf"/>
</dbReference>
<dbReference type="Proteomes" id="UP000664991">
    <property type="component" value="Unassembled WGS sequence"/>
</dbReference>
<keyword evidence="12" id="KW-0862">Zinc</keyword>
<feature type="binding site" evidence="33">
    <location>
        <position position="412"/>
    </location>
    <ligand>
        <name>Mg(2+)</name>
        <dbReference type="ChEBI" id="CHEBI:18420"/>
        <label>1</label>
        <note>catalytic</note>
    </ligand>
</feature>
<evidence type="ECO:0000256" key="22">
    <source>
        <dbReference type="ARBA" id="ARBA00049879"/>
    </source>
</evidence>
<evidence type="ECO:0000256" key="33">
    <source>
        <dbReference type="PIRSR" id="PIRSR600760-2"/>
    </source>
</evidence>
<evidence type="ECO:0000256" key="11">
    <source>
        <dbReference type="ARBA" id="ARBA00022801"/>
    </source>
</evidence>
<reference evidence="37 38" key="1">
    <citation type="submission" date="2020-12" db="EMBL/GenBank/DDBJ databases">
        <title>De novo assembly of Tibetan sheep genome.</title>
        <authorList>
            <person name="Li X."/>
        </authorList>
    </citation>
    <scope>NUCLEOTIDE SEQUENCE [LARGE SCALE GENOMIC DNA]</scope>
    <source>
        <tissue evidence="37">Heart</tissue>
    </source>
</reference>
<keyword evidence="35" id="KW-1133">Transmembrane helix</keyword>
<dbReference type="GO" id="GO:0008270">
    <property type="term" value="F:zinc ion binding"/>
    <property type="evidence" value="ECO:0007669"/>
    <property type="project" value="UniProtKB-KW"/>
</dbReference>
<keyword evidence="13 33" id="KW-0460">Magnesium</keyword>
<dbReference type="SUPFAM" id="SSF56655">
    <property type="entry name" value="Carbohydrate phosphatase"/>
    <property type="match status" value="1"/>
</dbReference>
<evidence type="ECO:0000313" key="38">
    <source>
        <dbReference type="Proteomes" id="UP000664991"/>
    </source>
</evidence>
<evidence type="ECO:0000256" key="13">
    <source>
        <dbReference type="ARBA" id="ARBA00022842"/>
    </source>
</evidence>
<evidence type="ECO:0000256" key="31">
    <source>
        <dbReference type="ARBA" id="ARBA00049925"/>
    </source>
</evidence>
<feature type="binding site" evidence="33">
    <location>
        <position position="410"/>
    </location>
    <ligand>
        <name>Mg(2+)</name>
        <dbReference type="ChEBI" id="CHEBI:18420"/>
        <label>1</label>
        <note>catalytic</note>
    </ligand>
</feature>
<comment type="catalytic activity">
    <reaction evidence="19">
        <text>1D-myo-inositol 4-phosphate + H2O = myo-inositol + phosphate</text>
        <dbReference type="Rhea" id="RHEA:30735"/>
        <dbReference type="ChEBI" id="CHEBI:15377"/>
        <dbReference type="ChEBI" id="CHEBI:17268"/>
        <dbReference type="ChEBI" id="CHEBI:43474"/>
        <dbReference type="ChEBI" id="CHEBI:58469"/>
        <dbReference type="EC" id="3.1.3.25"/>
    </reaction>
    <physiologicalReaction direction="left-to-right" evidence="19">
        <dbReference type="Rhea" id="RHEA:30736"/>
    </physiologicalReaction>
</comment>
<dbReference type="GO" id="GO:0005737">
    <property type="term" value="C:cytoplasm"/>
    <property type="evidence" value="ECO:0007669"/>
    <property type="project" value="UniProtKB-SubCell"/>
</dbReference>
<feature type="domain" description="AN1-type" evidence="36">
    <location>
        <begin position="4"/>
        <end position="52"/>
    </location>
</feature>
<evidence type="ECO:0000256" key="18">
    <source>
        <dbReference type="ARBA" id="ARBA00043003"/>
    </source>
</evidence>
<proteinExistence type="inferred from homology"/>
<feature type="binding site" evidence="33">
    <location>
        <position position="540"/>
    </location>
    <ligand>
        <name>Mg(2+)</name>
        <dbReference type="ChEBI" id="CHEBI:18420"/>
        <label>1</label>
        <note>catalytic</note>
    </ligand>
</feature>
<dbReference type="InterPro" id="IPR000760">
    <property type="entry name" value="Inositol_monophosphatase-like"/>
</dbReference>
<comment type="catalytic activity">
    <reaction evidence="21">
        <text>beta-D-fructose 1-phosphate + H2O = D-fructose + phosphate</text>
        <dbReference type="Rhea" id="RHEA:35603"/>
        <dbReference type="ChEBI" id="CHEBI:15377"/>
        <dbReference type="ChEBI" id="CHEBI:37721"/>
        <dbReference type="ChEBI" id="CHEBI:43474"/>
        <dbReference type="ChEBI" id="CHEBI:138881"/>
    </reaction>
    <physiologicalReaction direction="left-to-right" evidence="21">
        <dbReference type="Rhea" id="RHEA:35604"/>
    </physiologicalReaction>
</comment>
<dbReference type="EC" id="3.1.3.25" evidence="6"/>
<dbReference type="Pfam" id="PF01428">
    <property type="entry name" value="zf-AN1"/>
    <property type="match status" value="2"/>
</dbReference>
<evidence type="ECO:0000256" key="25">
    <source>
        <dbReference type="ARBA" id="ARBA00049895"/>
    </source>
</evidence>
<keyword evidence="9 33" id="KW-0479">Metal-binding</keyword>
<dbReference type="PROSITE" id="PS00629">
    <property type="entry name" value="IMP_1"/>
    <property type="match status" value="1"/>
</dbReference>
<comment type="catalytic activity">
    <reaction evidence="26">
        <text>adenosine 2'-phosphate + H2O = adenosine + phosphate</text>
        <dbReference type="Rhea" id="RHEA:37343"/>
        <dbReference type="ChEBI" id="CHEBI:15377"/>
        <dbReference type="ChEBI" id="CHEBI:16335"/>
        <dbReference type="ChEBI" id="CHEBI:43474"/>
        <dbReference type="ChEBI" id="CHEBI:77740"/>
    </reaction>
    <physiologicalReaction direction="left-to-right" evidence="26">
        <dbReference type="Rhea" id="RHEA:37344"/>
    </physiologicalReaction>
</comment>
<evidence type="ECO:0000256" key="29">
    <source>
        <dbReference type="ARBA" id="ARBA00049917"/>
    </source>
</evidence>
<evidence type="ECO:0000256" key="26">
    <source>
        <dbReference type="ARBA" id="ARBA00049898"/>
    </source>
</evidence>
<dbReference type="FunFam" id="3.40.190.80:FF:000002">
    <property type="entry name" value="Inositol-1-monophosphatase"/>
    <property type="match status" value="1"/>
</dbReference>
<dbReference type="GO" id="GO:0006021">
    <property type="term" value="P:inositol biosynthetic process"/>
    <property type="evidence" value="ECO:0007669"/>
    <property type="project" value="UniProtKB-UniPathway"/>
</dbReference>
<evidence type="ECO:0000256" key="15">
    <source>
        <dbReference type="ARBA" id="ARBA00040281"/>
    </source>
</evidence>
<comment type="cofactor">
    <cofactor evidence="1 33">
        <name>Mg(2+)</name>
        <dbReference type="ChEBI" id="CHEBI:18420"/>
    </cofactor>
</comment>
<evidence type="ECO:0000256" key="5">
    <source>
        <dbReference type="ARBA" id="ARBA00011738"/>
    </source>
</evidence>
<feature type="transmembrane region" description="Helical" evidence="35">
    <location>
        <begin position="361"/>
        <end position="381"/>
    </location>
</feature>
<comment type="catalytic activity">
    <reaction evidence="22">
        <text>1D-myo-inositol 1-phosphate + H2O = myo-inositol + phosphate</text>
        <dbReference type="Rhea" id="RHEA:27670"/>
        <dbReference type="ChEBI" id="CHEBI:15377"/>
        <dbReference type="ChEBI" id="CHEBI:17268"/>
        <dbReference type="ChEBI" id="CHEBI:43474"/>
        <dbReference type="ChEBI" id="CHEBI:58433"/>
        <dbReference type="EC" id="3.1.3.25"/>
    </reaction>
    <physiologicalReaction direction="left-to-right" evidence="22">
        <dbReference type="Rhea" id="RHEA:27671"/>
    </physiologicalReaction>
</comment>
<name>A0A836ACT4_SHEEP</name>
<evidence type="ECO:0000256" key="35">
    <source>
        <dbReference type="SAM" id="Phobius"/>
    </source>
</evidence>
<dbReference type="GO" id="GO:0046854">
    <property type="term" value="P:phosphatidylinositol phosphate biosynthetic process"/>
    <property type="evidence" value="ECO:0007669"/>
    <property type="project" value="InterPro"/>
</dbReference>
<evidence type="ECO:0000259" key="36">
    <source>
        <dbReference type="PROSITE" id="PS51039"/>
    </source>
</evidence>
<keyword evidence="35" id="KW-0812">Transmembrane</keyword>
<comment type="subunit">
    <text evidence="5">Homodimer.</text>
</comment>
<evidence type="ECO:0000256" key="12">
    <source>
        <dbReference type="ARBA" id="ARBA00022833"/>
    </source>
</evidence>
<dbReference type="InterPro" id="IPR000058">
    <property type="entry name" value="Znf_AN1"/>
</dbReference>
<comment type="catalytic activity">
    <reaction evidence="31">
        <text>glycerol 2-phosphate + H2O = glycerol + phosphate</text>
        <dbReference type="Rhea" id="RHEA:13105"/>
        <dbReference type="ChEBI" id="CHEBI:15377"/>
        <dbReference type="ChEBI" id="CHEBI:17754"/>
        <dbReference type="ChEBI" id="CHEBI:43474"/>
        <dbReference type="ChEBI" id="CHEBI:58083"/>
    </reaction>
    <physiologicalReaction direction="left-to-right" evidence="31">
        <dbReference type="Rhea" id="RHEA:13106"/>
    </physiologicalReaction>
</comment>
<comment type="caution">
    <text evidence="37">The sequence shown here is derived from an EMBL/GenBank/DDBJ whole genome shotgun (WGS) entry which is preliminary data.</text>
</comment>
<evidence type="ECO:0000256" key="30">
    <source>
        <dbReference type="ARBA" id="ARBA00049919"/>
    </source>
</evidence>
<evidence type="ECO:0000256" key="6">
    <source>
        <dbReference type="ARBA" id="ARBA00013106"/>
    </source>
</evidence>
<comment type="catalytic activity">
    <reaction evidence="29">
        <text>1D-myo-inositol 3-phosphate + H2O = myo-inositol + phosphate</text>
        <dbReference type="Rhea" id="RHEA:30739"/>
        <dbReference type="ChEBI" id="CHEBI:15377"/>
        <dbReference type="ChEBI" id="CHEBI:17268"/>
        <dbReference type="ChEBI" id="CHEBI:43474"/>
        <dbReference type="ChEBI" id="CHEBI:58401"/>
        <dbReference type="EC" id="3.1.3.25"/>
    </reaction>
    <physiologicalReaction direction="left-to-right" evidence="29">
        <dbReference type="Rhea" id="RHEA:30740"/>
    </physiologicalReaction>
</comment>
<evidence type="ECO:0000256" key="9">
    <source>
        <dbReference type="ARBA" id="ARBA00022723"/>
    </source>
</evidence>
<evidence type="ECO:0000256" key="27">
    <source>
        <dbReference type="ARBA" id="ARBA00049900"/>
    </source>
</evidence>
<dbReference type="PROSITE" id="PS51039">
    <property type="entry name" value="ZF_AN1"/>
    <property type="match status" value="2"/>
</dbReference>
<dbReference type="SUPFAM" id="SSF118310">
    <property type="entry name" value="AN1-like Zinc finger"/>
    <property type="match status" value="2"/>
</dbReference>
<keyword evidence="10 34" id="KW-0863">Zinc-finger</keyword>
<keyword evidence="35" id="KW-0472">Membrane</keyword>
<evidence type="ECO:0000256" key="20">
    <source>
        <dbReference type="ARBA" id="ARBA00049866"/>
    </source>
</evidence>
<dbReference type="Gene3D" id="1.20.1530.20">
    <property type="match status" value="1"/>
</dbReference>
<evidence type="ECO:0000256" key="21">
    <source>
        <dbReference type="ARBA" id="ARBA00049868"/>
    </source>
</evidence>
<evidence type="ECO:0000256" key="4">
    <source>
        <dbReference type="ARBA" id="ARBA00009759"/>
    </source>
</evidence>
<comment type="catalytic activity">
    <reaction evidence="30">
        <text>alpha-D-glucose 1-phosphate + H2O = D-glucose + phosphate</text>
        <dbReference type="Rhea" id="RHEA:19933"/>
        <dbReference type="ChEBI" id="CHEBI:4167"/>
        <dbReference type="ChEBI" id="CHEBI:15377"/>
        <dbReference type="ChEBI" id="CHEBI:43474"/>
        <dbReference type="ChEBI" id="CHEBI:58601"/>
    </reaction>
    <physiologicalReaction direction="left-to-right" evidence="30">
        <dbReference type="Rhea" id="RHEA:19934"/>
    </physiologicalReaction>
</comment>
<accession>A0A836ACT4</accession>
<dbReference type="GO" id="GO:0008934">
    <property type="term" value="F:inositol monophosphate 1-phosphatase activity"/>
    <property type="evidence" value="ECO:0007669"/>
    <property type="project" value="InterPro"/>
</dbReference>
<dbReference type="Gene3D" id="3.30.540.10">
    <property type="entry name" value="Fructose-1,6-Bisphosphatase, subunit A, domain 1"/>
    <property type="match status" value="1"/>
</dbReference>
<evidence type="ECO:0000256" key="2">
    <source>
        <dbReference type="ARBA" id="ARBA00004496"/>
    </source>
</evidence>
<evidence type="ECO:0000256" key="14">
    <source>
        <dbReference type="ARBA" id="ARBA00038952"/>
    </source>
</evidence>
<evidence type="ECO:0000256" key="19">
    <source>
        <dbReference type="ARBA" id="ARBA00049863"/>
    </source>
</evidence>
<feature type="transmembrane region" description="Helical" evidence="35">
    <location>
        <begin position="330"/>
        <end position="349"/>
    </location>
</feature>
<protein>
    <recommendedName>
        <fullName evidence="15">Inositol monophosphatase 1</fullName>
        <ecNumber evidence="6">3.1.3.25</ecNumber>
        <ecNumber evidence="14">3.1.3.94</ecNumber>
    </recommendedName>
    <alternativeName>
        <fullName evidence="18">D-galactose 1-phosphate phosphatase</fullName>
    </alternativeName>
    <alternativeName>
        <fullName evidence="17">Inositol-1(or 4)-monophosphatase 1</fullName>
    </alternativeName>
    <alternativeName>
        <fullName evidence="16">Lithium-sensitive myo-inositol monophosphatase A1</fullName>
    </alternativeName>
</protein>
<evidence type="ECO:0000256" key="1">
    <source>
        <dbReference type="ARBA" id="ARBA00001946"/>
    </source>
</evidence>
<dbReference type="InterPro" id="IPR020552">
    <property type="entry name" value="Inositol_monoPase_Li-sen"/>
</dbReference>
<feature type="domain" description="AN1-type" evidence="36">
    <location>
        <begin position="58"/>
        <end position="106"/>
    </location>
</feature>
<evidence type="ECO:0000256" key="32">
    <source>
        <dbReference type="ARBA" id="ARBA00049927"/>
    </source>
</evidence>
<keyword evidence="8" id="KW-0452">Lithium</keyword>
<comment type="catalytic activity">
    <reaction evidence="20">
        <text>1D-myo-inositol 5-phosphate + H2O = myo-inositol + phosphate</text>
        <dbReference type="Rhea" id="RHEA:44156"/>
        <dbReference type="ChEBI" id="CHEBI:15377"/>
        <dbReference type="ChEBI" id="CHEBI:17268"/>
        <dbReference type="ChEBI" id="CHEBI:43474"/>
        <dbReference type="ChEBI" id="CHEBI:84141"/>
        <dbReference type="EC" id="3.1.3.25"/>
    </reaction>
    <physiologicalReaction direction="left-to-right" evidence="20">
        <dbReference type="Rhea" id="RHEA:44157"/>
    </physiologicalReaction>
</comment>
<comment type="catalytic activity">
    <reaction evidence="24">
        <text>alpha-D-galactose 1-phosphate + H2O = D-galactose + phosphate</text>
        <dbReference type="Rhea" id="RHEA:29315"/>
        <dbReference type="ChEBI" id="CHEBI:4139"/>
        <dbReference type="ChEBI" id="CHEBI:15377"/>
        <dbReference type="ChEBI" id="CHEBI:43474"/>
        <dbReference type="ChEBI" id="CHEBI:58336"/>
        <dbReference type="EC" id="3.1.3.94"/>
    </reaction>
    <physiologicalReaction direction="left-to-right" evidence="24">
        <dbReference type="Rhea" id="RHEA:29316"/>
    </physiologicalReaction>
</comment>
<evidence type="ECO:0000256" key="10">
    <source>
        <dbReference type="ARBA" id="ARBA00022771"/>
    </source>
</evidence>
<evidence type="ECO:0000256" key="7">
    <source>
        <dbReference type="ARBA" id="ARBA00022490"/>
    </source>
</evidence>
<comment type="catalytic activity">
    <reaction evidence="27">
        <text>scyllo-inositol 1-phosphate + H2O = scyllo-inositol + phosphate</text>
        <dbReference type="Rhea" id="RHEA:82131"/>
        <dbReference type="ChEBI" id="CHEBI:10642"/>
        <dbReference type="ChEBI" id="CHEBI:15377"/>
        <dbReference type="ChEBI" id="CHEBI:43474"/>
        <dbReference type="ChEBI" id="CHEBI:232087"/>
    </reaction>
    <physiologicalReaction direction="left-to-right" evidence="27">
        <dbReference type="Rhea" id="RHEA:82132"/>
    </physiologicalReaction>
</comment>
<feature type="transmembrane region" description="Helical" evidence="35">
    <location>
        <begin position="299"/>
        <end position="318"/>
    </location>
</feature>
<dbReference type="PROSITE" id="PS00630">
    <property type="entry name" value="IMP_2"/>
    <property type="match status" value="1"/>
</dbReference>
<evidence type="ECO:0000256" key="34">
    <source>
        <dbReference type="PROSITE-ProRule" id="PRU00449"/>
    </source>
</evidence>
<comment type="subcellular location">
    <subcellularLocation>
        <location evidence="2">Cytoplasm</location>
    </subcellularLocation>
</comment>
<dbReference type="CDD" id="cd01639">
    <property type="entry name" value="IMPase"/>
    <property type="match status" value="1"/>
</dbReference>
<feature type="binding site" evidence="33">
    <location>
        <position position="413"/>
    </location>
    <ligand>
        <name>Mg(2+)</name>
        <dbReference type="ChEBI" id="CHEBI:18420"/>
        <label>1</label>
        <note>catalytic</note>
    </ligand>
</feature>
<comment type="catalytic activity">
    <reaction evidence="23">
        <text>D-glucose 6-phosphate + H2O = D-glucose + phosphate</text>
        <dbReference type="Rhea" id="RHEA:16689"/>
        <dbReference type="ChEBI" id="CHEBI:4167"/>
        <dbReference type="ChEBI" id="CHEBI:15377"/>
        <dbReference type="ChEBI" id="CHEBI:43474"/>
        <dbReference type="ChEBI" id="CHEBI:61548"/>
    </reaction>
    <physiologicalReaction direction="left-to-right" evidence="23">
        <dbReference type="Rhea" id="RHEA:16690"/>
    </physiologicalReaction>
</comment>
<comment type="catalytic activity">
    <reaction evidence="28">
        <text>a myo-inositol phosphate + H2O = myo-inositol + phosphate</text>
        <dbReference type="Rhea" id="RHEA:24056"/>
        <dbReference type="ChEBI" id="CHEBI:15377"/>
        <dbReference type="ChEBI" id="CHEBI:17268"/>
        <dbReference type="ChEBI" id="CHEBI:43474"/>
        <dbReference type="ChEBI" id="CHEBI:84139"/>
        <dbReference type="EC" id="3.1.3.25"/>
    </reaction>
    <physiologicalReaction direction="left-to-right" evidence="28">
        <dbReference type="Rhea" id="RHEA:24057"/>
    </physiologicalReaction>
</comment>
<dbReference type="EC" id="3.1.3.94" evidence="14"/>
<dbReference type="InterPro" id="IPR057358">
    <property type="entry name" value="UBL_ZFAND1-like"/>
</dbReference>
<evidence type="ECO:0000256" key="28">
    <source>
        <dbReference type="ARBA" id="ARBA00049907"/>
    </source>
</evidence>
<dbReference type="PRINTS" id="PR00378">
    <property type="entry name" value="LIIMPHPHTASE"/>
</dbReference>
<comment type="catalytic activity">
    <reaction evidence="25">
        <text>1D-myo-inositol 2-phosphate + H2O = myo-inositol + phosphate</text>
        <dbReference type="Rhea" id="RHEA:44152"/>
        <dbReference type="ChEBI" id="CHEBI:15377"/>
        <dbReference type="ChEBI" id="CHEBI:17268"/>
        <dbReference type="ChEBI" id="CHEBI:43474"/>
        <dbReference type="ChEBI" id="CHEBI:84142"/>
        <dbReference type="EC" id="3.1.3.25"/>
    </reaction>
    <physiologicalReaction direction="left-to-right" evidence="25">
        <dbReference type="Rhea" id="RHEA:44153"/>
    </physiologicalReaction>
</comment>
<evidence type="ECO:0000256" key="24">
    <source>
        <dbReference type="ARBA" id="ARBA00049894"/>
    </source>
</evidence>
<dbReference type="InterPro" id="IPR020550">
    <property type="entry name" value="Inositol_monophosphatase_CS"/>
</dbReference>